<keyword evidence="6 16" id="KW-0235">DNA replication</keyword>
<dbReference type="CDD" id="cd06139">
    <property type="entry name" value="DNA_polA_I_Ecoli_like_exo"/>
    <property type="match status" value="1"/>
</dbReference>
<feature type="domain" description="DNA-directed DNA polymerase family A palm" evidence="19">
    <location>
        <begin position="649"/>
        <end position="855"/>
    </location>
</feature>
<feature type="domain" description="3'-5' exonuclease" evidence="17">
    <location>
        <begin position="292"/>
        <end position="482"/>
    </location>
</feature>
<keyword evidence="4 16" id="KW-0808">Transferase</keyword>
<keyword evidence="9 16" id="KW-0378">Hydrolase</keyword>
<accession>A0A1M7Y0J7</accession>
<dbReference type="Pfam" id="PF00476">
    <property type="entry name" value="DNA_pol_A"/>
    <property type="match status" value="1"/>
</dbReference>
<dbReference type="InterPro" id="IPR018320">
    <property type="entry name" value="DNA_polymerase_1"/>
</dbReference>
<evidence type="ECO:0000256" key="15">
    <source>
        <dbReference type="NCBIfam" id="TIGR00593"/>
    </source>
</evidence>
<dbReference type="SUPFAM" id="SSF47807">
    <property type="entry name" value="5' to 3' exonuclease, C-terminal subdomain"/>
    <property type="match status" value="1"/>
</dbReference>
<dbReference type="SMART" id="SM00279">
    <property type="entry name" value="HhH2"/>
    <property type="match status" value="1"/>
</dbReference>
<comment type="similarity">
    <text evidence="1 16">Belongs to the DNA polymerase type-A family.</text>
</comment>
<evidence type="ECO:0000259" key="17">
    <source>
        <dbReference type="SMART" id="SM00474"/>
    </source>
</evidence>
<keyword evidence="21" id="KW-1185">Reference proteome</keyword>
<dbReference type="Pfam" id="PF02739">
    <property type="entry name" value="5_3_exonuc_N"/>
    <property type="match status" value="1"/>
</dbReference>
<dbReference type="InterPro" id="IPR002562">
    <property type="entry name" value="3'-5'_exonuclease_dom"/>
</dbReference>
<dbReference type="InterPro" id="IPR002298">
    <property type="entry name" value="DNA_polymerase_A"/>
</dbReference>
<dbReference type="InterPro" id="IPR043502">
    <property type="entry name" value="DNA/RNA_pol_sf"/>
</dbReference>
<dbReference type="Proteomes" id="UP000184603">
    <property type="component" value="Unassembled WGS sequence"/>
</dbReference>
<evidence type="ECO:0000259" key="19">
    <source>
        <dbReference type="SMART" id="SM00482"/>
    </source>
</evidence>
<gene>
    <name evidence="16" type="primary">polA</name>
    <name evidence="20" type="ORF">SAMN02745220_00993</name>
</gene>
<dbReference type="SMART" id="SM00475">
    <property type="entry name" value="53EXOc"/>
    <property type="match status" value="1"/>
</dbReference>
<dbReference type="SMART" id="SM00474">
    <property type="entry name" value="35EXOc"/>
    <property type="match status" value="1"/>
</dbReference>
<dbReference type="STRING" id="1121416.SAMN02745220_00993"/>
<keyword evidence="8 16" id="KW-0227">DNA damage</keyword>
<proteinExistence type="inferred from homology"/>
<evidence type="ECO:0000256" key="5">
    <source>
        <dbReference type="ARBA" id="ARBA00022695"/>
    </source>
</evidence>
<keyword evidence="13 16" id="KW-0234">DNA repair</keyword>
<evidence type="ECO:0000313" key="21">
    <source>
        <dbReference type="Proteomes" id="UP000184603"/>
    </source>
</evidence>
<dbReference type="PROSITE" id="PS00447">
    <property type="entry name" value="DNA_POLYMERASE_A"/>
    <property type="match status" value="1"/>
</dbReference>
<feature type="domain" description="5'-3' exonuclease" evidence="18">
    <location>
        <begin position="1"/>
        <end position="258"/>
    </location>
</feature>
<comment type="catalytic activity">
    <reaction evidence="14 16">
        <text>DNA(n) + a 2'-deoxyribonucleoside 5'-triphosphate = DNA(n+1) + diphosphate</text>
        <dbReference type="Rhea" id="RHEA:22508"/>
        <dbReference type="Rhea" id="RHEA-COMP:17339"/>
        <dbReference type="Rhea" id="RHEA-COMP:17340"/>
        <dbReference type="ChEBI" id="CHEBI:33019"/>
        <dbReference type="ChEBI" id="CHEBI:61560"/>
        <dbReference type="ChEBI" id="CHEBI:173112"/>
        <dbReference type="EC" id="2.7.7.7"/>
    </reaction>
</comment>
<dbReference type="SUPFAM" id="SSF88723">
    <property type="entry name" value="PIN domain-like"/>
    <property type="match status" value="1"/>
</dbReference>
<dbReference type="InterPro" id="IPR036397">
    <property type="entry name" value="RNaseH_sf"/>
</dbReference>
<evidence type="ECO:0000256" key="8">
    <source>
        <dbReference type="ARBA" id="ARBA00022763"/>
    </source>
</evidence>
<dbReference type="GO" id="GO:0003677">
    <property type="term" value="F:DNA binding"/>
    <property type="evidence" value="ECO:0007669"/>
    <property type="project" value="UniProtKB-UniRule"/>
</dbReference>
<evidence type="ECO:0000256" key="11">
    <source>
        <dbReference type="ARBA" id="ARBA00022932"/>
    </source>
</evidence>
<dbReference type="SMART" id="SM00482">
    <property type="entry name" value="POLAc"/>
    <property type="match status" value="1"/>
</dbReference>
<protein>
    <recommendedName>
        <fullName evidence="3 15">DNA polymerase I</fullName>
        <ecNumber evidence="2 15">2.7.7.7</ecNumber>
    </recommendedName>
</protein>
<dbReference type="GO" id="GO:0008409">
    <property type="term" value="F:5'-3' exonuclease activity"/>
    <property type="evidence" value="ECO:0007669"/>
    <property type="project" value="UniProtKB-UniRule"/>
</dbReference>
<dbReference type="InterPro" id="IPR036279">
    <property type="entry name" value="5-3_exonuclease_C_sf"/>
</dbReference>
<dbReference type="CDD" id="cd08637">
    <property type="entry name" value="DNA_pol_A_pol_I_C"/>
    <property type="match status" value="1"/>
</dbReference>
<dbReference type="Gene3D" id="3.30.420.10">
    <property type="entry name" value="Ribonuclease H-like superfamily/Ribonuclease H"/>
    <property type="match status" value="1"/>
</dbReference>
<dbReference type="EC" id="2.7.7.7" evidence="2 15"/>
<reference evidence="20 21" key="1">
    <citation type="submission" date="2016-12" db="EMBL/GenBank/DDBJ databases">
        <authorList>
            <person name="Song W.-J."/>
            <person name="Kurnit D.M."/>
        </authorList>
    </citation>
    <scope>NUCLEOTIDE SEQUENCE [LARGE SCALE GENOMIC DNA]</scope>
    <source>
        <strain evidence="20 21">DSM 18488</strain>
    </source>
</reference>
<keyword evidence="5 16" id="KW-0548">Nucleotidyltransferase</keyword>
<dbReference type="InterPro" id="IPR020046">
    <property type="entry name" value="5-3_exonucl_a-hlix_arch_N"/>
</dbReference>
<dbReference type="Pfam" id="PF01612">
    <property type="entry name" value="DNA_pol_A_exo1"/>
    <property type="match status" value="1"/>
</dbReference>
<dbReference type="GO" id="GO:0006302">
    <property type="term" value="P:double-strand break repair"/>
    <property type="evidence" value="ECO:0007669"/>
    <property type="project" value="TreeGrafter"/>
</dbReference>
<evidence type="ECO:0000313" key="20">
    <source>
        <dbReference type="EMBL" id="SHO45078.1"/>
    </source>
</evidence>
<keyword evidence="10 16" id="KW-0269">Exonuclease</keyword>
<evidence type="ECO:0000256" key="6">
    <source>
        <dbReference type="ARBA" id="ARBA00022705"/>
    </source>
</evidence>
<dbReference type="Gene3D" id="3.30.70.370">
    <property type="match status" value="1"/>
</dbReference>
<dbReference type="FunFam" id="1.20.1060.10:FF:000001">
    <property type="entry name" value="DNA polymerase I"/>
    <property type="match status" value="1"/>
</dbReference>
<dbReference type="Gene3D" id="3.40.50.1010">
    <property type="entry name" value="5'-nuclease"/>
    <property type="match status" value="1"/>
</dbReference>
<evidence type="ECO:0000256" key="9">
    <source>
        <dbReference type="ARBA" id="ARBA00022801"/>
    </source>
</evidence>
<dbReference type="FunFam" id="3.40.50.1010:FF:000001">
    <property type="entry name" value="DNA polymerase I"/>
    <property type="match status" value="1"/>
</dbReference>
<dbReference type="InterPro" id="IPR008918">
    <property type="entry name" value="HhH2"/>
</dbReference>
<dbReference type="Pfam" id="PF01367">
    <property type="entry name" value="5_3_exonuc"/>
    <property type="match status" value="1"/>
</dbReference>
<dbReference type="AlphaFoldDB" id="A0A1M7Y0J7"/>
<dbReference type="NCBIfam" id="TIGR00593">
    <property type="entry name" value="pola"/>
    <property type="match status" value="1"/>
</dbReference>
<evidence type="ECO:0000256" key="12">
    <source>
        <dbReference type="ARBA" id="ARBA00023125"/>
    </source>
</evidence>
<dbReference type="InterPro" id="IPR029060">
    <property type="entry name" value="PIN-like_dom_sf"/>
</dbReference>
<dbReference type="FunFam" id="1.10.150.20:FF:000002">
    <property type="entry name" value="DNA polymerase I"/>
    <property type="match status" value="1"/>
</dbReference>
<dbReference type="NCBIfam" id="NF004397">
    <property type="entry name" value="PRK05755.1"/>
    <property type="match status" value="1"/>
</dbReference>
<evidence type="ECO:0000256" key="14">
    <source>
        <dbReference type="ARBA" id="ARBA00049244"/>
    </source>
</evidence>
<dbReference type="InterPro" id="IPR002421">
    <property type="entry name" value="5-3_exonuclease"/>
</dbReference>
<dbReference type="InterPro" id="IPR012337">
    <property type="entry name" value="RNaseH-like_sf"/>
</dbReference>
<dbReference type="Gene3D" id="1.20.1060.10">
    <property type="entry name" value="Taq DNA Polymerase, Chain T, domain 4"/>
    <property type="match status" value="1"/>
</dbReference>
<evidence type="ECO:0000259" key="18">
    <source>
        <dbReference type="SMART" id="SM00475"/>
    </source>
</evidence>
<keyword evidence="11 16" id="KW-0239">DNA-directed DNA polymerase</keyword>
<keyword evidence="12 16" id="KW-0238">DNA-binding</keyword>
<organism evidence="20 21">
    <name type="scientific">Desulfopila aestuarii DSM 18488</name>
    <dbReference type="NCBI Taxonomy" id="1121416"/>
    <lineage>
        <taxon>Bacteria</taxon>
        <taxon>Pseudomonadati</taxon>
        <taxon>Thermodesulfobacteriota</taxon>
        <taxon>Desulfobulbia</taxon>
        <taxon>Desulfobulbales</taxon>
        <taxon>Desulfocapsaceae</taxon>
        <taxon>Desulfopila</taxon>
    </lineage>
</organism>
<dbReference type="GO" id="GO:0008408">
    <property type="term" value="F:3'-5' exonuclease activity"/>
    <property type="evidence" value="ECO:0007669"/>
    <property type="project" value="UniProtKB-UniRule"/>
</dbReference>
<dbReference type="SUPFAM" id="SSF56672">
    <property type="entry name" value="DNA/RNA polymerases"/>
    <property type="match status" value="1"/>
</dbReference>
<name>A0A1M7Y0J7_9BACT</name>
<dbReference type="Gene3D" id="1.10.150.20">
    <property type="entry name" value="5' to 3' exonuclease, C-terminal subdomain"/>
    <property type="match status" value="2"/>
</dbReference>
<evidence type="ECO:0000256" key="7">
    <source>
        <dbReference type="ARBA" id="ARBA00022722"/>
    </source>
</evidence>
<dbReference type="InterPro" id="IPR019760">
    <property type="entry name" value="DNA-dir_DNA_pol_A_CS"/>
</dbReference>
<dbReference type="SUPFAM" id="SSF53098">
    <property type="entry name" value="Ribonuclease H-like"/>
    <property type="match status" value="1"/>
</dbReference>
<sequence length="889" mass="99252">MKQEVYLIDGSAYIYRAFHGVKPLSNSKGMQTNAVFGFINILRKLMREKNPRYVAVAFDSRGKVFRHEMYSDYKAHRPPMPEELAVQVPYIRDFIASSNILSLEEPGIEADDLIASAARVLSARGLQVVIVSGDKDLLQLVDDSVVMWDPMKEKVMDTAAVEAKYGVAIGQLLDMFALVGDSSDNVPGVPGIGPKTAEKLIAEYQSLENLYDRIDTMKPSKMKERLIENRDSAFLSRDLIRLKEDAVVPEEPELYALREGDDAKLAELYAELEFSSFLKEIDTSEKIETEKFSSITTNAQLEQVVQELLGKKQVVIDTETTSLDARRARLVGVSICSDLDRAWYVPIGHLDAEGVRVAGQLDEGTVKELLAPLLLAPGILKIGHNLKYDYTVLNRQWQMNMANPLADTMIAAHLLEVPGRSLKLDDLCRDLGIRMTTFEEVVGQDKRDDCFAYVDPESACNYSCEDVYGTLSLWQNYHDQLIAKRLDHLFNELEMPLMPILAEMEMRGICIDEHLLGDLSAEFLGKLAEIEQRIYAVAGQTFNINSPRQLGQILFEELNLPHGRKTKTGYSTDVKVLEKLAPKHELPALILEYRTLAKLQSTYVEKLATFQDPESGRIHTSFNQAVTATGRLSSSNPNLQNIPIRGEEGNRIRQAFVPAEGQLFVSADYSQIDLRVLAHYSGDKALVDAFRAGDDIHTRTAAQIFGVSPLLVTGDMRRVAKSINFGIVYGMSSFGLSGQLGISRKEAQSFIDKYFTLYSGVKQFMEDIVVQAKEDGFVTTLMNRRRAVPEINSSNRIQREFAERTAINTPIQGTAADIIKLAMLKVAAALRDADVPATLLLQIHDELVFEVPEDQVEVAKKIIQKSMEEAMQLDVPLVVNVTVGKSLAK</sequence>
<evidence type="ECO:0000256" key="4">
    <source>
        <dbReference type="ARBA" id="ARBA00022679"/>
    </source>
</evidence>
<evidence type="ECO:0000256" key="16">
    <source>
        <dbReference type="RuleBase" id="RU004460"/>
    </source>
</evidence>
<evidence type="ECO:0000256" key="13">
    <source>
        <dbReference type="ARBA" id="ARBA00023204"/>
    </source>
</evidence>
<dbReference type="GO" id="GO:0006261">
    <property type="term" value="P:DNA-templated DNA replication"/>
    <property type="evidence" value="ECO:0007669"/>
    <property type="project" value="UniProtKB-UniRule"/>
</dbReference>
<dbReference type="InterPro" id="IPR020045">
    <property type="entry name" value="DNA_polI_H3TH"/>
</dbReference>
<dbReference type="RefSeq" id="WP_073612329.1">
    <property type="nucleotide sequence ID" value="NZ_FRFE01000003.1"/>
</dbReference>
<evidence type="ECO:0000256" key="1">
    <source>
        <dbReference type="ARBA" id="ARBA00007705"/>
    </source>
</evidence>
<comment type="function">
    <text evidence="16">In addition to polymerase activity, this DNA polymerase exhibits 3'-5' and 5'-3' exonuclease activity.</text>
</comment>
<evidence type="ECO:0000256" key="3">
    <source>
        <dbReference type="ARBA" id="ARBA00020311"/>
    </source>
</evidence>
<dbReference type="CDD" id="cd09859">
    <property type="entry name" value="PIN_53EXO"/>
    <property type="match status" value="1"/>
</dbReference>
<keyword evidence="7" id="KW-0540">Nuclease</keyword>
<dbReference type="PRINTS" id="PR00868">
    <property type="entry name" value="DNAPOLI"/>
</dbReference>
<dbReference type="InterPro" id="IPR001098">
    <property type="entry name" value="DNA-dir_DNA_pol_A_palm_dom"/>
</dbReference>
<evidence type="ECO:0000256" key="10">
    <source>
        <dbReference type="ARBA" id="ARBA00022839"/>
    </source>
</evidence>
<dbReference type="FunFam" id="1.10.150.20:FF:000003">
    <property type="entry name" value="DNA polymerase I"/>
    <property type="match status" value="1"/>
</dbReference>
<dbReference type="GO" id="GO:0003887">
    <property type="term" value="F:DNA-directed DNA polymerase activity"/>
    <property type="evidence" value="ECO:0007669"/>
    <property type="project" value="UniProtKB-UniRule"/>
</dbReference>
<dbReference type="EMBL" id="FRFE01000003">
    <property type="protein sequence ID" value="SHO45078.1"/>
    <property type="molecule type" value="Genomic_DNA"/>
</dbReference>
<dbReference type="PANTHER" id="PTHR10133">
    <property type="entry name" value="DNA POLYMERASE I"/>
    <property type="match status" value="1"/>
</dbReference>
<dbReference type="PANTHER" id="PTHR10133:SF27">
    <property type="entry name" value="DNA POLYMERASE NU"/>
    <property type="match status" value="1"/>
</dbReference>
<evidence type="ECO:0000256" key="2">
    <source>
        <dbReference type="ARBA" id="ARBA00012417"/>
    </source>
</evidence>
<dbReference type="CDD" id="cd09898">
    <property type="entry name" value="H3TH_53EXO"/>
    <property type="match status" value="1"/>
</dbReference>